<evidence type="ECO:0000256" key="1">
    <source>
        <dbReference type="ARBA" id="ARBA00008791"/>
    </source>
</evidence>
<dbReference type="AlphaFoldDB" id="A0A1X7BXW6"/>
<accession>A0A1X7BXW6</accession>
<name>A0A1X7BXW6_9RHOB</name>
<dbReference type="InterPro" id="IPR006015">
    <property type="entry name" value="Universal_stress_UspA"/>
</dbReference>
<dbReference type="InterPro" id="IPR006016">
    <property type="entry name" value="UspA"/>
</dbReference>
<organism evidence="3 4">
    <name type="scientific">Roseovarius aestuarii</name>
    <dbReference type="NCBI Taxonomy" id="475083"/>
    <lineage>
        <taxon>Bacteria</taxon>
        <taxon>Pseudomonadati</taxon>
        <taxon>Pseudomonadota</taxon>
        <taxon>Alphaproteobacteria</taxon>
        <taxon>Rhodobacterales</taxon>
        <taxon>Roseobacteraceae</taxon>
        <taxon>Roseovarius</taxon>
    </lineage>
</organism>
<sequence length="145" mass="15106">MFTSILAAFDGSDGAVNALRTAAGLAALCDAELTVLTLYRHHSVLEGSMYTLHAGDPDNIDEIMRNHAKEVAEHGAAIAREAGCEKIRAFVKGGPTARTIVSFSEEHGNDLIVVGSRGLGSLEGVLLGSVSHKVTSLAKAPVLVV</sequence>
<dbReference type="PANTHER" id="PTHR46268:SF6">
    <property type="entry name" value="UNIVERSAL STRESS PROTEIN UP12"/>
    <property type="match status" value="1"/>
</dbReference>
<evidence type="ECO:0000259" key="2">
    <source>
        <dbReference type="Pfam" id="PF00582"/>
    </source>
</evidence>
<dbReference type="EMBL" id="FWXB01000027">
    <property type="protein sequence ID" value="SMC14454.1"/>
    <property type="molecule type" value="Genomic_DNA"/>
</dbReference>
<dbReference type="Proteomes" id="UP000193224">
    <property type="component" value="Unassembled WGS sequence"/>
</dbReference>
<dbReference type="Pfam" id="PF00582">
    <property type="entry name" value="Usp"/>
    <property type="match status" value="1"/>
</dbReference>
<dbReference type="InterPro" id="IPR014729">
    <property type="entry name" value="Rossmann-like_a/b/a_fold"/>
</dbReference>
<dbReference type="OrthoDB" id="5564966at2"/>
<gene>
    <name evidence="3" type="ORF">ROA7745_04321</name>
</gene>
<dbReference type="PRINTS" id="PR01438">
    <property type="entry name" value="UNVRSLSTRESS"/>
</dbReference>
<reference evidence="3 4" key="1">
    <citation type="submission" date="2017-03" db="EMBL/GenBank/DDBJ databases">
        <authorList>
            <person name="Afonso C.L."/>
            <person name="Miller P.J."/>
            <person name="Scott M.A."/>
            <person name="Spackman E."/>
            <person name="Goraichik I."/>
            <person name="Dimitrov K.M."/>
            <person name="Suarez D.L."/>
            <person name="Swayne D.E."/>
        </authorList>
    </citation>
    <scope>NUCLEOTIDE SEQUENCE [LARGE SCALE GENOMIC DNA]</scope>
    <source>
        <strain evidence="3 4">CECT 7745</strain>
    </source>
</reference>
<evidence type="ECO:0000313" key="3">
    <source>
        <dbReference type="EMBL" id="SMC14454.1"/>
    </source>
</evidence>
<feature type="domain" description="UspA" evidence="2">
    <location>
        <begin position="1"/>
        <end position="145"/>
    </location>
</feature>
<dbReference type="RefSeq" id="WP_085802350.1">
    <property type="nucleotide sequence ID" value="NZ_FWXB01000027.1"/>
</dbReference>
<dbReference type="Gene3D" id="3.40.50.620">
    <property type="entry name" value="HUPs"/>
    <property type="match status" value="1"/>
</dbReference>
<evidence type="ECO:0000313" key="4">
    <source>
        <dbReference type="Proteomes" id="UP000193224"/>
    </source>
</evidence>
<dbReference type="SUPFAM" id="SSF52402">
    <property type="entry name" value="Adenine nucleotide alpha hydrolases-like"/>
    <property type="match status" value="1"/>
</dbReference>
<dbReference type="PANTHER" id="PTHR46268">
    <property type="entry name" value="STRESS RESPONSE PROTEIN NHAX"/>
    <property type="match status" value="1"/>
</dbReference>
<proteinExistence type="inferred from homology"/>
<comment type="similarity">
    <text evidence="1">Belongs to the universal stress protein A family.</text>
</comment>
<dbReference type="CDD" id="cd00293">
    <property type="entry name" value="USP-like"/>
    <property type="match status" value="1"/>
</dbReference>
<keyword evidence="4" id="KW-1185">Reference proteome</keyword>
<protein>
    <submittedName>
        <fullName evidence="3">Universal stress protein/MT1672</fullName>
    </submittedName>
</protein>